<accession>A0A4Y7JMJ2</accession>
<dbReference type="EMBL" id="CM010719">
    <property type="protein sequence ID" value="RZC61957.1"/>
    <property type="molecule type" value="Genomic_DNA"/>
</dbReference>
<sequence length="113" mass="12719">CLSNDENDANVNSLDSLHLVGHKDEEDNEDTPIEPGTEDPELKEDEEDDEDSPSEGDTEDPELLKRLNKQRRHAIKAAQGGSKKAVFSRNSYKDKGHKKSQSSKVLKKQMADW</sequence>
<dbReference type="Gramene" id="RZC61957">
    <property type="protein sequence ID" value="RZC61957"/>
    <property type="gene ID" value="C5167_023700"/>
</dbReference>
<evidence type="ECO:0000313" key="2">
    <source>
        <dbReference type="EMBL" id="RZC61957.1"/>
    </source>
</evidence>
<evidence type="ECO:0000256" key="1">
    <source>
        <dbReference type="SAM" id="MobiDB-lite"/>
    </source>
</evidence>
<dbReference type="AlphaFoldDB" id="A0A4Y7JMJ2"/>
<feature type="non-terminal residue" evidence="2">
    <location>
        <position position="1"/>
    </location>
</feature>
<feature type="compositionally biased region" description="Acidic residues" evidence="1">
    <location>
        <begin position="26"/>
        <end position="61"/>
    </location>
</feature>
<feature type="compositionally biased region" description="Basic residues" evidence="1">
    <location>
        <begin position="66"/>
        <end position="75"/>
    </location>
</feature>
<evidence type="ECO:0000313" key="3">
    <source>
        <dbReference type="Proteomes" id="UP000316621"/>
    </source>
</evidence>
<organism evidence="2 3">
    <name type="scientific">Papaver somniferum</name>
    <name type="common">Opium poppy</name>
    <dbReference type="NCBI Taxonomy" id="3469"/>
    <lineage>
        <taxon>Eukaryota</taxon>
        <taxon>Viridiplantae</taxon>
        <taxon>Streptophyta</taxon>
        <taxon>Embryophyta</taxon>
        <taxon>Tracheophyta</taxon>
        <taxon>Spermatophyta</taxon>
        <taxon>Magnoliopsida</taxon>
        <taxon>Ranunculales</taxon>
        <taxon>Papaveraceae</taxon>
        <taxon>Papaveroideae</taxon>
        <taxon>Papaver</taxon>
    </lineage>
</organism>
<feature type="compositionally biased region" description="Basic residues" evidence="1">
    <location>
        <begin position="95"/>
        <end position="107"/>
    </location>
</feature>
<proteinExistence type="predicted"/>
<dbReference type="STRING" id="3469.A0A4Y7JMJ2"/>
<keyword evidence="3" id="KW-1185">Reference proteome</keyword>
<dbReference type="Proteomes" id="UP000316621">
    <property type="component" value="Chromosome 5"/>
</dbReference>
<protein>
    <submittedName>
        <fullName evidence="2">Uncharacterized protein</fullName>
    </submittedName>
</protein>
<feature type="region of interest" description="Disordered" evidence="1">
    <location>
        <begin position="1"/>
        <end position="113"/>
    </location>
</feature>
<reference evidence="2 3" key="1">
    <citation type="journal article" date="2018" name="Science">
        <title>The opium poppy genome and morphinan production.</title>
        <authorList>
            <person name="Guo L."/>
            <person name="Winzer T."/>
            <person name="Yang X."/>
            <person name="Li Y."/>
            <person name="Ning Z."/>
            <person name="He Z."/>
            <person name="Teodor R."/>
            <person name="Lu Y."/>
            <person name="Bowser T.A."/>
            <person name="Graham I.A."/>
            <person name="Ye K."/>
        </authorList>
    </citation>
    <scope>NUCLEOTIDE SEQUENCE [LARGE SCALE GENOMIC DNA]</scope>
    <source>
        <strain evidence="3">cv. HN1</strain>
        <tissue evidence="2">Leaves</tissue>
    </source>
</reference>
<name>A0A4Y7JMJ2_PAPSO</name>
<gene>
    <name evidence="2" type="ORF">C5167_023700</name>
</gene>